<feature type="binding site" evidence="2">
    <location>
        <position position="56"/>
    </location>
    <ligand>
        <name>Zn(2+)</name>
        <dbReference type="ChEBI" id="CHEBI:29105"/>
        <label>1</label>
    </ligand>
</feature>
<proteinExistence type="predicted"/>
<dbReference type="InterPro" id="IPR054306">
    <property type="entry name" value="TtuA-like_LIM_N"/>
</dbReference>
<feature type="binding site" evidence="2">
    <location>
        <position position="37"/>
    </location>
    <ligand>
        <name>Zn(2+)</name>
        <dbReference type="ChEBI" id="CHEBI:29105"/>
        <label>1</label>
    </ligand>
</feature>
<feature type="region of interest" description="Disordered" evidence="3">
    <location>
        <begin position="1"/>
        <end position="20"/>
    </location>
</feature>
<keyword evidence="1" id="KW-0808">Transferase</keyword>
<keyword evidence="5" id="KW-0378">Hydrolase</keyword>
<feature type="domain" description="Rhodanese" evidence="4">
    <location>
        <begin position="63"/>
        <end position="125"/>
    </location>
</feature>
<organism evidence="5">
    <name type="scientific">Desulfacinum infernum</name>
    <dbReference type="NCBI Taxonomy" id="35837"/>
    <lineage>
        <taxon>Bacteria</taxon>
        <taxon>Pseudomonadati</taxon>
        <taxon>Thermodesulfobacteriota</taxon>
        <taxon>Syntrophobacteria</taxon>
        <taxon>Syntrophobacterales</taxon>
        <taxon>Syntrophobacteraceae</taxon>
        <taxon>Desulfacinum</taxon>
    </lineage>
</organism>
<dbReference type="GO" id="GO:0016787">
    <property type="term" value="F:hydrolase activity"/>
    <property type="evidence" value="ECO:0007669"/>
    <property type="project" value="UniProtKB-KW"/>
</dbReference>
<protein>
    <submittedName>
        <fullName evidence="5">Adenine nucleotide alpha hydrolase family protein</fullName>
    </submittedName>
</protein>
<dbReference type="InterPro" id="IPR011063">
    <property type="entry name" value="TilS/TtcA_N"/>
</dbReference>
<dbReference type="PIRSF" id="PIRSF004976">
    <property type="entry name" value="ATPase_YdaO"/>
    <property type="match status" value="1"/>
</dbReference>
<dbReference type="EMBL" id="DSTK01000012">
    <property type="protein sequence ID" value="HFK96415.1"/>
    <property type="molecule type" value="Genomic_DNA"/>
</dbReference>
<dbReference type="SUPFAM" id="SSF52402">
    <property type="entry name" value="Adenine nucleotide alpha hydrolases-like"/>
    <property type="match status" value="1"/>
</dbReference>
<feature type="binding site" evidence="2">
    <location>
        <position position="34"/>
    </location>
    <ligand>
        <name>Zn(2+)</name>
        <dbReference type="ChEBI" id="CHEBI:29105"/>
        <label>1</label>
    </ligand>
</feature>
<dbReference type="InterPro" id="IPR001763">
    <property type="entry name" value="Rhodanese-like_dom"/>
</dbReference>
<feature type="binding site" evidence="2">
    <location>
        <position position="317"/>
    </location>
    <ligand>
        <name>Zn(2+)</name>
        <dbReference type="ChEBI" id="CHEBI:29105"/>
        <label>2</label>
    </ligand>
</feature>
<comment type="caution">
    <text evidence="5">The sequence shown here is derived from an EMBL/GenBank/DDBJ whole genome shotgun (WGS) entry which is preliminary data.</text>
</comment>
<dbReference type="PANTHER" id="PTHR11807">
    <property type="entry name" value="ATPASES OF THE PP SUPERFAMILY-RELATED"/>
    <property type="match status" value="1"/>
</dbReference>
<dbReference type="Pfam" id="PF01171">
    <property type="entry name" value="ATP_bind_3"/>
    <property type="match status" value="1"/>
</dbReference>
<evidence type="ECO:0000256" key="2">
    <source>
        <dbReference type="PIRSR" id="PIRSR004976-50"/>
    </source>
</evidence>
<dbReference type="Gene3D" id="3.40.50.620">
    <property type="entry name" value="HUPs"/>
    <property type="match status" value="1"/>
</dbReference>
<dbReference type="InterPro" id="IPR014729">
    <property type="entry name" value="Rossmann-like_a/b/a_fold"/>
</dbReference>
<dbReference type="GO" id="GO:0002144">
    <property type="term" value="C:cytosolic tRNA wobble base thiouridylase complex"/>
    <property type="evidence" value="ECO:0007669"/>
    <property type="project" value="TreeGrafter"/>
</dbReference>
<evidence type="ECO:0000259" key="4">
    <source>
        <dbReference type="PROSITE" id="PS50206"/>
    </source>
</evidence>
<evidence type="ECO:0000313" key="5">
    <source>
        <dbReference type="EMBL" id="HFK96415.1"/>
    </source>
</evidence>
<dbReference type="AlphaFoldDB" id="A0A832EIM2"/>
<keyword evidence="2" id="KW-0862">Zinc</keyword>
<name>A0A832EIM2_9BACT</name>
<dbReference type="GO" id="GO:0000049">
    <property type="term" value="F:tRNA binding"/>
    <property type="evidence" value="ECO:0007669"/>
    <property type="project" value="TreeGrafter"/>
</dbReference>
<accession>A0A832EIM2</accession>
<feature type="binding site" evidence="2">
    <location>
        <position position="53"/>
    </location>
    <ligand>
        <name>Zn(2+)</name>
        <dbReference type="ChEBI" id="CHEBI:29105"/>
        <label>1</label>
    </ligand>
</feature>
<dbReference type="GO" id="GO:0046872">
    <property type="term" value="F:metal ion binding"/>
    <property type="evidence" value="ECO:0007669"/>
    <property type="project" value="UniProtKB-KW"/>
</dbReference>
<gene>
    <name evidence="5" type="ORF">ENS06_03695</name>
</gene>
<keyword evidence="2" id="KW-0479">Metal-binding</keyword>
<dbReference type="Pfam" id="PF22082">
    <property type="entry name" value="TtuA_LIM_N"/>
    <property type="match status" value="1"/>
</dbReference>
<evidence type="ECO:0000256" key="1">
    <source>
        <dbReference type="ARBA" id="ARBA00022679"/>
    </source>
</evidence>
<reference evidence="5" key="1">
    <citation type="journal article" date="2020" name="mSystems">
        <title>Genome- and Community-Level Interaction Insights into Carbon Utilization and Element Cycling Functions of Hydrothermarchaeota in Hydrothermal Sediment.</title>
        <authorList>
            <person name="Zhou Z."/>
            <person name="Liu Y."/>
            <person name="Xu W."/>
            <person name="Pan J."/>
            <person name="Luo Z.H."/>
            <person name="Li M."/>
        </authorList>
    </citation>
    <scope>NUCLEOTIDE SEQUENCE [LARGE SCALE GENOMIC DNA]</scope>
    <source>
        <strain evidence="5">SpSt-456</strain>
    </source>
</reference>
<evidence type="ECO:0000256" key="3">
    <source>
        <dbReference type="SAM" id="MobiDB-lite"/>
    </source>
</evidence>
<feature type="binding site" evidence="2">
    <location>
        <position position="302"/>
    </location>
    <ligand>
        <name>Zn(2+)</name>
        <dbReference type="ChEBI" id="CHEBI:29105"/>
        <label>2</label>
    </ligand>
</feature>
<dbReference type="PROSITE" id="PS50206">
    <property type="entry name" value="RHODANESE_3"/>
    <property type="match status" value="1"/>
</dbReference>
<dbReference type="GO" id="GO:0016740">
    <property type="term" value="F:transferase activity"/>
    <property type="evidence" value="ECO:0007669"/>
    <property type="project" value="UniProtKB-KW"/>
</dbReference>
<feature type="binding site" evidence="2">
    <location>
        <position position="305"/>
    </location>
    <ligand>
        <name>Zn(2+)</name>
        <dbReference type="ChEBI" id="CHEBI:29105"/>
        <label>2</label>
    </ligand>
</feature>
<dbReference type="InterPro" id="IPR035107">
    <property type="entry name" value="tRNA_thiolation_TtcA_Ctu1"/>
</dbReference>
<sequence>MDENRLKGTGPGNVFRGPRILPHENRTLPETAKCTRCRKRAVIALPSHHANFCEECFVVFFRRAVLRAMKHFPIRPDEPILVAVSGGKDSLAAWAVLQDLGYRTRGVHLNLGIPTFSEASQEAIAAFATARNLPWVSYSLRDLLGYSIPEIRRRIRRPICSVCGMIKRRLLNRLAIREGLRVIATGHNLDDEAGRLLGNLVRNRREYIEKQSPYLPSVHPQLPEKIKPLYRVSADEIRTYCRVHGIAYLEGACPLSRGATSHMFKEALDMLEGKMPGTKRDFLFAYLDARTVSKVVDDFGTCDRCGEPCYGSRCSVCALLERLREEAAGKRHPE</sequence>
<dbReference type="PANTHER" id="PTHR11807:SF27">
    <property type="entry name" value="TRNA-5-METHYLURIDINE(54) 2-SULFURTRANSFERASE"/>
    <property type="match status" value="1"/>
</dbReference>
<feature type="binding site" evidence="2">
    <location>
        <position position="314"/>
    </location>
    <ligand>
        <name>Zn(2+)</name>
        <dbReference type="ChEBI" id="CHEBI:29105"/>
        <label>2</label>
    </ligand>
</feature>
<dbReference type="GO" id="GO:0002143">
    <property type="term" value="P:tRNA wobble position uridine thiolation"/>
    <property type="evidence" value="ECO:0007669"/>
    <property type="project" value="TreeGrafter"/>
</dbReference>